<dbReference type="Gene3D" id="3.30.300.30">
    <property type="match status" value="1"/>
</dbReference>
<keyword evidence="2" id="KW-0436">Ligase</keyword>
<protein>
    <submittedName>
        <fullName evidence="5">Uncharacterized protein</fullName>
    </submittedName>
</protein>
<dbReference type="Proteomes" id="UP000559027">
    <property type="component" value="Unassembled WGS sequence"/>
</dbReference>
<comment type="similarity">
    <text evidence="1">Belongs to the ATP-dependent AMP-binding enzyme family.</text>
</comment>
<comment type="caution">
    <text evidence="5">The sequence shown here is derived from an EMBL/GenBank/DDBJ whole genome shotgun (WGS) entry which is preliminary data.</text>
</comment>
<feature type="domain" description="AMP-binding enzyme C-terminal" evidence="4">
    <location>
        <begin position="469"/>
        <end position="555"/>
    </location>
</feature>
<dbReference type="Pfam" id="PF13193">
    <property type="entry name" value="AMP-binding_C"/>
    <property type="match status" value="1"/>
</dbReference>
<accession>A0A8H5CUU4</accession>
<evidence type="ECO:0000313" key="5">
    <source>
        <dbReference type="EMBL" id="KAF5348471.1"/>
    </source>
</evidence>
<dbReference type="GO" id="GO:0016405">
    <property type="term" value="F:CoA-ligase activity"/>
    <property type="evidence" value="ECO:0007669"/>
    <property type="project" value="TreeGrafter"/>
</dbReference>
<dbReference type="PANTHER" id="PTHR24096:SF149">
    <property type="entry name" value="AMP-BINDING DOMAIN-CONTAINING PROTEIN-RELATED"/>
    <property type="match status" value="1"/>
</dbReference>
<sequence length="575" mass="63000">MYLKSPYPDPPALPEVNSHYLFFKRPDQAEWPDYTIHIDPSTGQRRRYKEFVKRVEDLATALGAPVSQGGLGLKAEDGEIIGIVSENCMEYITLIHSCLMITTPFALISSYSTPFELKHGFTLSKATRLFVDAKLLPSLLPVAKEAGIPADKIYLLLGEASGFKTTQDFVDDVYQKNIPFPGIRPAKNDTLAYLVFSSGTSGLPKAVMISHGNLNYSVSQSMVVATATMEVYTPPPPKTPEGIPVTLAFLPLHHTYGLHAYGFRAFLAPHTFVILGKWDIKKALAAIPKYKISAVALIPSVVHQLVNYPDIHKADLSTIQSLGSGAAYLPPELAAKLSALIPKDSTFMEGYGMSEATIAAITQPFPGSLGGKMKRIPGSTGVLLPGMEARLLHDDGSPAGVNEAAELWLKSPNIALGYWNNEKANKETFIDGWLKTGDKFRVDREGYFYFADRAKDTLKVSGIQVSPVEIEDVLLANPKKLITDATVAGVSGHGRTSDEKVPHAWVVLSPRGESLGASAVIKELESWHKKNLSKYKWLRGGIEIVDEIPKSPTGKTLRRVLQEQYEARLRTKSKL</sequence>
<evidence type="ECO:0000313" key="6">
    <source>
        <dbReference type="Proteomes" id="UP000559027"/>
    </source>
</evidence>
<dbReference type="PANTHER" id="PTHR24096">
    <property type="entry name" value="LONG-CHAIN-FATTY-ACID--COA LIGASE"/>
    <property type="match status" value="1"/>
</dbReference>
<evidence type="ECO:0000259" key="3">
    <source>
        <dbReference type="Pfam" id="PF00501"/>
    </source>
</evidence>
<dbReference type="Pfam" id="PF00501">
    <property type="entry name" value="AMP-binding"/>
    <property type="match status" value="1"/>
</dbReference>
<feature type="domain" description="AMP-dependent synthetase/ligase" evidence="3">
    <location>
        <begin position="29"/>
        <end position="419"/>
    </location>
</feature>
<dbReference type="InterPro" id="IPR000873">
    <property type="entry name" value="AMP-dep_synth/lig_dom"/>
</dbReference>
<gene>
    <name evidence="5" type="ORF">D9756_009591</name>
</gene>
<dbReference type="Gene3D" id="2.30.38.10">
    <property type="entry name" value="Luciferase, Domain 3"/>
    <property type="match status" value="1"/>
</dbReference>
<dbReference type="PROSITE" id="PS00455">
    <property type="entry name" value="AMP_BINDING"/>
    <property type="match status" value="1"/>
</dbReference>
<dbReference type="OrthoDB" id="1898221at2759"/>
<name>A0A8H5CUU4_9AGAR</name>
<dbReference type="InterPro" id="IPR025110">
    <property type="entry name" value="AMP-bd_C"/>
</dbReference>
<reference evidence="5 6" key="1">
    <citation type="journal article" date="2020" name="ISME J.">
        <title>Uncovering the hidden diversity of litter-decomposition mechanisms in mushroom-forming fungi.</title>
        <authorList>
            <person name="Floudas D."/>
            <person name="Bentzer J."/>
            <person name="Ahren D."/>
            <person name="Johansson T."/>
            <person name="Persson P."/>
            <person name="Tunlid A."/>
        </authorList>
    </citation>
    <scope>NUCLEOTIDE SEQUENCE [LARGE SCALE GENOMIC DNA]</scope>
    <source>
        <strain evidence="5 6">CBS 146.42</strain>
    </source>
</reference>
<evidence type="ECO:0000256" key="2">
    <source>
        <dbReference type="ARBA" id="ARBA00022598"/>
    </source>
</evidence>
<dbReference type="Gene3D" id="3.40.50.980">
    <property type="match status" value="2"/>
</dbReference>
<dbReference type="InterPro" id="IPR020845">
    <property type="entry name" value="AMP-binding_CS"/>
</dbReference>
<dbReference type="SUPFAM" id="SSF56801">
    <property type="entry name" value="Acetyl-CoA synthetase-like"/>
    <property type="match status" value="1"/>
</dbReference>
<dbReference type="InterPro" id="IPR045851">
    <property type="entry name" value="AMP-bd_C_sf"/>
</dbReference>
<evidence type="ECO:0000259" key="4">
    <source>
        <dbReference type="Pfam" id="PF13193"/>
    </source>
</evidence>
<dbReference type="EMBL" id="JAACJO010000019">
    <property type="protein sequence ID" value="KAF5348471.1"/>
    <property type="molecule type" value="Genomic_DNA"/>
</dbReference>
<keyword evidence="6" id="KW-1185">Reference proteome</keyword>
<dbReference type="AlphaFoldDB" id="A0A8H5CUU4"/>
<organism evidence="5 6">
    <name type="scientific">Leucocoprinus leucothites</name>
    <dbReference type="NCBI Taxonomy" id="201217"/>
    <lineage>
        <taxon>Eukaryota</taxon>
        <taxon>Fungi</taxon>
        <taxon>Dikarya</taxon>
        <taxon>Basidiomycota</taxon>
        <taxon>Agaricomycotina</taxon>
        <taxon>Agaricomycetes</taxon>
        <taxon>Agaricomycetidae</taxon>
        <taxon>Agaricales</taxon>
        <taxon>Agaricineae</taxon>
        <taxon>Agaricaceae</taxon>
        <taxon>Leucocoprinus</taxon>
    </lineage>
</organism>
<proteinExistence type="inferred from homology"/>
<evidence type="ECO:0000256" key="1">
    <source>
        <dbReference type="ARBA" id="ARBA00006432"/>
    </source>
</evidence>